<organism evidence="2 3">
    <name type="scientific">Alteromonas alba</name>
    <dbReference type="NCBI Taxonomy" id="2079529"/>
    <lineage>
        <taxon>Bacteria</taxon>
        <taxon>Pseudomonadati</taxon>
        <taxon>Pseudomonadota</taxon>
        <taxon>Gammaproteobacteria</taxon>
        <taxon>Alteromonadales</taxon>
        <taxon>Alteromonadaceae</taxon>
        <taxon>Alteromonas/Salinimonas group</taxon>
        <taxon>Alteromonas</taxon>
    </lineage>
</organism>
<reference evidence="3" key="1">
    <citation type="journal article" date="2020" name="Int. J. Syst. Evol. Microbiol.">
        <title>Alteromonas alba sp. nov., a marine bacterium isolated from the seawater of the West Pacific Ocean.</title>
        <authorList>
            <person name="Sun C."/>
            <person name="Wu Y.-H."/>
            <person name="Xamxidin M."/>
            <person name="Cheng H."/>
            <person name="Xu X.-W."/>
        </authorList>
    </citation>
    <scope>NUCLEOTIDE SEQUENCE [LARGE SCALE GENOMIC DNA]</scope>
    <source>
        <strain evidence="3">190</strain>
    </source>
</reference>
<dbReference type="Gene3D" id="1.25.40.10">
    <property type="entry name" value="Tetratricopeptide repeat domain"/>
    <property type="match status" value="1"/>
</dbReference>
<proteinExistence type="predicted"/>
<keyword evidence="1" id="KW-0472">Membrane</keyword>
<evidence type="ECO:0000313" key="2">
    <source>
        <dbReference type="EMBL" id="PRO73897.1"/>
    </source>
</evidence>
<accession>A0A2S9VBQ2</accession>
<name>A0A2S9VBQ2_9ALTE</name>
<feature type="transmembrane region" description="Helical" evidence="1">
    <location>
        <begin position="59"/>
        <end position="79"/>
    </location>
</feature>
<evidence type="ECO:0000256" key="1">
    <source>
        <dbReference type="SAM" id="Phobius"/>
    </source>
</evidence>
<dbReference type="SUPFAM" id="SSF48452">
    <property type="entry name" value="TPR-like"/>
    <property type="match status" value="1"/>
</dbReference>
<gene>
    <name evidence="2" type="ORF">C6Y40_09025</name>
</gene>
<feature type="transmembrane region" description="Helical" evidence="1">
    <location>
        <begin position="6"/>
        <end position="31"/>
    </location>
</feature>
<feature type="transmembrane region" description="Helical" evidence="1">
    <location>
        <begin position="147"/>
        <end position="168"/>
    </location>
</feature>
<keyword evidence="1" id="KW-0812">Transmembrane</keyword>
<dbReference type="RefSeq" id="WP_105934311.1">
    <property type="nucleotide sequence ID" value="NZ_PVNP01000081.1"/>
</dbReference>
<keyword evidence="3" id="KW-1185">Reference proteome</keyword>
<protein>
    <recommendedName>
        <fullName evidence="4">Tetratricopeptide repeat protein</fullName>
    </recommendedName>
</protein>
<comment type="caution">
    <text evidence="2">The sequence shown here is derived from an EMBL/GenBank/DDBJ whole genome shotgun (WGS) entry which is preliminary data.</text>
</comment>
<evidence type="ECO:0008006" key="4">
    <source>
        <dbReference type="Google" id="ProtNLM"/>
    </source>
</evidence>
<dbReference type="InterPro" id="IPR011990">
    <property type="entry name" value="TPR-like_helical_dom_sf"/>
</dbReference>
<keyword evidence="1" id="KW-1133">Transmembrane helix</keyword>
<dbReference type="AlphaFoldDB" id="A0A2S9VBQ2"/>
<sequence length="346" mass="38364">MDSIPTSLTFVIGFFLVIISGGALGGFIQALSSKGSYKLRRYHNPQSAITSDKPKHIDLGWYGFILAGSIAAILAIGIFTMSGSVDFSAISSKAFDGKKESPIIIPPQLFTSSHQRNAEEISKIISVINAHNERIEADSKSSTDAAFWSWIKLLGLSILSGFGGVGVVSTAYKKYAPQDEVDELRDELEEERKRIILNSIDVKIQNIRDLISSGQSNEALILSNECLEISPNNPRLLGNKARALRGLNKMHEAIEVLESTFNIADMSNQLRARLLVNLACYKVIVEFEKQPVEYQEENFVEIRRILDSAINCDPHIKSAIANDTDLAKLNSLKDYGIMWFHQLVCE</sequence>
<dbReference type="EMBL" id="PVNP01000081">
    <property type="protein sequence ID" value="PRO73897.1"/>
    <property type="molecule type" value="Genomic_DNA"/>
</dbReference>
<evidence type="ECO:0000313" key="3">
    <source>
        <dbReference type="Proteomes" id="UP000238949"/>
    </source>
</evidence>
<dbReference type="Proteomes" id="UP000238949">
    <property type="component" value="Unassembled WGS sequence"/>
</dbReference>